<dbReference type="EMBL" id="KV440971">
    <property type="protein sequence ID" value="OAD81554.1"/>
    <property type="molecule type" value="Genomic_DNA"/>
</dbReference>
<evidence type="ECO:0000313" key="3">
    <source>
        <dbReference type="Proteomes" id="UP000077315"/>
    </source>
</evidence>
<dbReference type="PANTHER" id="PTHR33977">
    <property type="entry name" value="ZINC ION BINDING PROTEIN"/>
    <property type="match status" value="1"/>
</dbReference>
<evidence type="ECO:0000256" key="1">
    <source>
        <dbReference type="SAM" id="Phobius"/>
    </source>
</evidence>
<dbReference type="InParanoid" id="A0A167RFU1"/>
<keyword evidence="1" id="KW-1133">Transmembrane helix</keyword>
<organism evidence="2 3">
    <name type="scientific">Phycomyces blakesleeanus (strain ATCC 8743b / DSM 1359 / FGSC 10004 / NBRC 33097 / NRRL 1555)</name>
    <dbReference type="NCBI Taxonomy" id="763407"/>
    <lineage>
        <taxon>Eukaryota</taxon>
        <taxon>Fungi</taxon>
        <taxon>Fungi incertae sedis</taxon>
        <taxon>Mucoromycota</taxon>
        <taxon>Mucoromycotina</taxon>
        <taxon>Mucoromycetes</taxon>
        <taxon>Mucorales</taxon>
        <taxon>Phycomycetaceae</taxon>
        <taxon>Phycomyces</taxon>
    </lineage>
</organism>
<evidence type="ECO:0000313" key="2">
    <source>
        <dbReference type="EMBL" id="OAD81554.1"/>
    </source>
</evidence>
<dbReference type="RefSeq" id="XP_018299594.1">
    <property type="nucleotide sequence ID" value="XM_018438964.1"/>
</dbReference>
<keyword evidence="1" id="KW-0472">Membrane</keyword>
<keyword evidence="3" id="KW-1185">Reference proteome</keyword>
<reference evidence="3" key="1">
    <citation type="submission" date="2015-06" db="EMBL/GenBank/DDBJ databases">
        <title>Expansion of signal transduction pathways in fungi by whole-genome duplication.</title>
        <authorList>
            <consortium name="DOE Joint Genome Institute"/>
            <person name="Corrochano L.M."/>
            <person name="Kuo A."/>
            <person name="Marcet-Houben M."/>
            <person name="Polaino S."/>
            <person name="Salamov A."/>
            <person name="Villalobos J.M."/>
            <person name="Alvarez M.I."/>
            <person name="Avalos J."/>
            <person name="Benito E.P."/>
            <person name="Benoit I."/>
            <person name="Burger G."/>
            <person name="Camino L.P."/>
            <person name="Canovas D."/>
            <person name="Cerda-Olmedo E."/>
            <person name="Cheng J.-F."/>
            <person name="Dominguez A."/>
            <person name="Elias M."/>
            <person name="Eslava A.P."/>
            <person name="Glaser F."/>
            <person name="Grimwood J."/>
            <person name="Gutierrez G."/>
            <person name="Heitman J."/>
            <person name="Henrissat B."/>
            <person name="Iturriaga E.A."/>
            <person name="Lang B.F."/>
            <person name="Lavin J.L."/>
            <person name="Lee S."/>
            <person name="Li W."/>
            <person name="Lindquist E."/>
            <person name="Lopez-Garcia S."/>
            <person name="Luque E.M."/>
            <person name="Marcos A.T."/>
            <person name="Martin J."/>
            <person name="McCluskey K."/>
            <person name="Medina H.R."/>
            <person name="Miralles-Duran A."/>
            <person name="Miyazaki A."/>
            <person name="Munoz-Torres E."/>
            <person name="Oguiza J.A."/>
            <person name="Ohm R."/>
            <person name="Olmedo M."/>
            <person name="Orejas M."/>
            <person name="Ortiz-Castellanos L."/>
            <person name="Pisabarro A.G."/>
            <person name="Rodriguez-Romero J."/>
            <person name="Ruiz-Herrera J."/>
            <person name="Ruiz-Vazquez R."/>
            <person name="Sanz C."/>
            <person name="Schackwitz W."/>
            <person name="Schmutz J."/>
            <person name="Shahriari M."/>
            <person name="Shelest E."/>
            <person name="Silva-Franco F."/>
            <person name="Soanes D."/>
            <person name="Syed K."/>
            <person name="Tagua V.G."/>
            <person name="Talbot N.J."/>
            <person name="Thon M."/>
            <person name="De vries R.P."/>
            <person name="Wiebenga A."/>
            <person name="Yadav J.S."/>
            <person name="Braun E.L."/>
            <person name="Baker S."/>
            <person name="Garre V."/>
            <person name="Horwitz B."/>
            <person name="Torres-Martinez S."/>
            <person name="Idnurm A."/>
            <person name="Herrera-Estrella A."/>
            <person name="Gabaldon T."/>
            <person name="Grigoriev I.V."/>
        </authorList>
    </citation>
    <scope>NUCLEOTIDE SEQUENCE [LARGE SCALE GENOMIC DNA]</scope>
    <source>
        <strain evidence="3">NRRL 1555(-)</strain>
    </source>
</reference>
<keyword evidence="1" id="KW-0812">Transmembrane</keyword>
<sequence>MTLRLENIIRVKTSEWKECLTEIGEACTVKWVIRNTNKQPTNITAEDTKATGIKLCFSQKYSCHCWGTYESKTALRVIQKQTKKNKCPALLCVKGFFKTSELYEFVVTKDHAEHTPGDMRSDIYILPLAKKYLHELAQIDMLRAVDRYGRKSERKVNYYDIWNSMNKINKKLSIGLCLLFYVIYAASVVYTSQLSEEQTSQSNTGSFLLMNLGSLQSLELLHIRHMYTTHSYSLQFLKTSFLLVDTKQFTINCCTAEVHAIQISFPATPIQFCIFHITQAWNQKLSDSVKILGSSLSEARILHGVMMKSLQEIIYEEDIDEFHYKIVQFKEDFDDQESFLDYFERNWCTEAKFKIWSRAYHKRQFSYMLTNNYIESWHNQLKTVFMKKSRNKRLDKLVFVLVLNIEYYLTQKYKHVMANNGPMSSFTRQQRIHEMEAEEVDDDDREMMIVAPGIAKDSQTCLFPVPALIISKDINLLKKFLRGRIQDLKLGTKIRENFCRFCLLRKDFVSKFDEVPTLNYYCYLYCFGLGKLYDWGQSQ</sequence>
<dbReference type="Proteomes" id="UP000077315">
    <property type="component" value="Unassembled WGS sequence"/>
</dbReference>
<proteinExistence type="predicted"/>
<dbReference type="AlphaFoldDB" id="A0A167RFU1"/>
<dbReference type="STRING" id="763407.A0A167RFU1"/>
<name>A0A167RFU1_PHYB8</name>
<feature type="transmembrane region" description="Helical" evidence="1">
    <location>
        <begin position="172"/>
        <end position="190"/>
    </location>
</feature>
<dbReference type="PANTHER" id="PTHR33977:SF1">
    <property type="entry name" value="ZINC ION BINDING PROTEIN"/>
    <property type="match status" value="1"/>
</dbReference>
<protein>
    <recommendedName>
        <fullName evidence="4">MULE transposase domain-containing protein</fullName>
    </recommendedName>
</protein>
<accession>A0A167RFU1</accession>
<evidence type="ECO:0008006" key="4">
    <source>
        <dbReference type="Google" id="ProtNLM"/>
    </source>
</evidence>
<dbReference type="OrthoDB" id="2596771at2759"/>
<dbReference type="VEuPathDB" id="FungiDB:PHYBLDRAFT_184638"/>
<gene>
    <name evidence="2" type="ORF">PHYBLDRAFT_184638</name>
</gene>
<dbReference type="GeneID" id="28999870"/>